<dbReference type="GO" id="GO:0005829">
    <property type="term" value="C:cytosol"/>
    <property type="evidence" value="ECO:0007669"/>
    <property type="project" value="TreeGrafter"/>
</dbReference>
<dbReference type="Gene3D" id="1.10.10.10">
    <property type="entry name" value="Winged helix-like DNA-binding domain superfamily/Winged helix DNA-binding domain"/>
    <property type="match status" value="2"/>
</dbReference>
<dbReference type="STRING" id="394193.SAMN04489732_10744"/>
<dbReference type="InterPro" id="IPR019888">
    <property type="entry name" value="Tscrpt_reg_AsnC-like"/>
</dbReference>
<evidence type="ECO:0000313" key="2">
    <source>
        <dbReference type="EMBL" id="SEP37662.1"/>
    </source>
</evidence>
<keyword evidence="3" id="KW-1185">Reference proteome</keyword>
<dbReference type="InterPro" id="IPR019887">
    <property type="entry name" value="Tscrpt_reg_AsnC/Lrp_C"/>
</dbReference>
<dbReference type="Proteomes" id="UP000198582">
    <property type="component" value="Unassembled WGS sequence"/>
</dbReference>
<protein>
    <submittedName>
        <fullName evidence="2">DNA-binding transcriptional regulator, Lrp family</fullName>
    </submittedName>
</protein>
<dbReference type="InterPro" id="IPR036388">
    <property type="entry name" value="WH-like_DNA-bd_sf"/>
</dbReference>
<dbReference type="GO" id="GO:0043200">
    <property type="term" value="P:response to amino acid"/>
    <property type="evidence" value="ECO:0007669"/>
    <property type="project" value="TreeGrafter"/>
</dbReference>
<feature type="domain" description="Transcription regulator AsnC/Lrp ligand binding" evidence="1">
    <location>
        <begin position="83"/>
        <end position="151"/>
    </location>
</feature>
<evidence type="ECO:0000313" key="3">
    <source>
        <dbReference type="Proteomes" id="UP000198582"/>
    </source>
</evidence>
<gene>
    <name evidence="2" type="ORF">SAMN04489732_10744</name>
</gene>
<name>A0A1H8XCX8_9PSEU</name>
<dbReference type="InterPro" id="IPR011008">
    <property type="entry name" value="Dimeric_a/b-barrel"/>
</dbReference>
<dbReference type="Pfam" id="PF01037">
    <property type="entry name" value="AsnC_trans_reg"/>
    <property type="match status" value="1"/>
</dbReference>
<organism evidence="2 3">
    <name type="scientific">Amycolatopsis saalfeldensis</name>
    <dbReference type="NCBI Taxonomy" id="394193"/>
    <lineage>
        <taxon>Bacteria</taxon>
        <taxon>Bacillati</taxon>
        <taxon>Actinomycetota</taxon>
        <taxon>Actinomycetes</taxon>
        <taxon>Pseudonocardiales</taxon>
        <taxon>Pseudonocardiaceae</taxon>
        <taxon>Amycolatopsis</taxon>
    </lineage>
</organism>
<dbReference type="SMART" id="SM00344">
    <property type="entry name" value="HTH_ASNC"/>
    <property type="match status" value="1"/>
</dbReference>
<proteinExistence type="predicted"/>
<evidence type="ECO:0000259" key="1">
    <source>
        <dbReference type="Pfam" id="PF01037"/>
    </source>
</evidence>
<keyword evidence="2" id="KW-0238">DNA-binding</keyword>
<dbReference type="Gene3D" id="3.30.70.920">
    <property type="match status" value="1"/>
</dbReference>
<sequence>MPVPLDDHLVLDTTVHEMLDDADFMLIHALQLRPRASWSALAPILNSTPVTLARRWERLSAAGLAWITAYPHLEMSESVTALVEVDCAQSRLNDLWRRLAADPRIVTIEHAARGRDLILTVRVPSLEDLSVLLLDDLPGLPGLQSTRAHIAAQFHAEASSWRLDVLEPSQIAALQAIERPRGTGTAHQPAAIPSSWWPIAEALARDGRASAAEIGASIGRPASTVRRQLGGLLRSGTLVFRCEIAQLWSRWPITATWWCRVPAVERDGLVAELRRDPRLRLCLSLTGPTNFLVTMWNASLKDLMRTQERIERLLPAGEIVDTAVLLRTRKRLGWLLHGDGRATGEVVPFVADNEWRSEQGGS</sequence>
<dbReference type="GO" id="GO:0043565">
    <property type="term" value="F:sequence-specific DNA binding"/>
    <property type="evidence" value="ECO:0007669"/>
    <property type="project" value="TreeGrafter"/>
</dbReference>
<accession>A0A1H8XCX8</accession>
<dbReference type="EMBL" id="FOEF01000007">
    <property type="protein sequence ID" value="SEP37662.1"/>
    <property type="molecule type" value="Genomic_DNA"/>
</dbReference>
<dbReference type="PANTHER" id="PTHR30154:SF34">
    <property type="entry name" value="TRANSCRIPTIONAL REGULATOR AZLB"/>
    <property type="match status" value="1"/>
</dbReference>
<dbReference type="SUPFAM" id="SSF54909">
    <property type="entry name" value="Dimeric alpha+beta barrel"/>
    <property type="match status" value="1"/>
</dbReference>
<reference evidence="2 3" key="1">
    <citation type="submission" date="2016-10" db="EMBL/GenBank/DDBJ databases">
        <authorList>
            <person name="de Groot N.N."/>
        </authorList>
    </citation>
    <scope>NUCLEOTIDE SEQUENCE [LARGE SCALE GENOMIC DNA]</scope>
    <source>
        <strain evidence="2 3">DSM 44993</strain>
    </source>
</reference>
<dbReference type="PANTHER" id="PTHR30154">
    <property type="entry name" value="LEUCINE-RESPONSIVE REGULATORY PROTEIN"/>
    <property type="match status" value="1"/>
</dbReference>
<dbReference type="AlphaFoldDB" id="A0A1H8XCX8"/>